<accession>A0ABQ5V0C5</accession>
<dbReference type="Proteomes" id="UP001161390">
    <property type="component" value="Unassembled WGS sequence"/>
</dbReference>
<organism evidence="1 2">
    <name type="scientific">Algimonas porphyrae</name>
    <dbReference type="NCBI Taxonomy" id="1128113"/>
    <lineage>
        <taxon>Bacteria</taxon>
        <taxon>Pseudomonadati</taxon>
        <taxon>Pseudomonadota</taxon>
        <taxon>Alphaproteobacteria</taxon>
        <taxon>Maricaulales</taxon>
        <taxon>Robiginitomaculaceae</taxon>
        <taxon>Algimonas</taxon>
    </lineage>
</organism>
<reference evidence="1" key="1">
    <citation type="journal article" date="2014" name="Int. J. Syst. Evol. Microbiol.">
        <title>Complete genome of a new Firmicutes species belonging to the dominant human colonic microbiota ('Ruminococcus bicirculans') reveals two chromosomes and a selective capacity to utilize plant glucans.</title>
        <authorList>
            <consortium name="NISC Comparative Sequencing Program"/>
            <person name="Wegmann U."/>
            <person name="Louis P."/>
            <person name="Goesmann A."/>
            <person name="Henrissat B."/>
            <person name="Duncan S.H."/>
            <person name="Flint H.J."/>
        </authorList>
    </citation>
    <scope>NUCLEOTIDE SEQUENCE</scope>
    <source>
        <strain evidence="1">NBRC 108216</strain>
    </source>
</reference>
<proteinExistence type="predicted"/>
<protein>
    <recommendedName>
        <fullName evidence="3">Peptide methionine sulfoxide reductase</fullName>
    </recommendedName>
</protein>
<dbReference type="EMBL" id="BSNJ01000002">
    <property type="protein sequence ID" value="GLQ20076.1"/>
    <property type="molecule type" value="Genomic_DNA"/>
</dbReference>
<gene>
    <name evidence="1" type="ORF">GCM10007854_10310</name>
</gene>
<dbReference type="RefSeq" id="WP_284370312.1">
    <property type="nucleotide sequence ID" value="NZ_BSNJ01000002.1"/>
</dbReference>
<evidence type="ECO:0008006" key="3">
    <source>
        <dbReference type="Google" id="ProtNLM"/>
    </source>
</evidence>
<name>A0ABQ5V0C5_9PROT</name>
<sequence>MTISDDFLLAWDALPDGNFDGLYDGRRYGITKTVRAGGRQGWIWAEELGGTDRISGNLYRLKNGAQLKPCEMLEAKVVDFVTRVQPIG</sequence>
<comment type="caution">
    <text evidence="1">The sequence shown here is derived from an EMBL/GenBank/DDBJ whole genome shotgun (WGS) entry which is preliminary data.</text>
</comment>
<keyword evidence="2" id="KW-1185">Reference proteome</keyword>
<reference evidence="1" key="2">
    <citation type="submission" date="2023-01" db="EMBL/GenBank/DDBJ databases">
        <title>Draft genome sequence of Algimonas porphyrae strain NBRC 108216.</title>
        <authorList>
            <person name="Sun Q."/>
            <person name="Mori K."/>
        </authorList>
    </citation>
    <scope>NUCLEOTIDE SEQUENCE</scope>
    <source>
        <strain evidence="1">NBRC 108216</strain>
    </source>
</reference>
<evidence type="ECO:0000313" key="2">
    <source>
        <dbReference type="Proteomes" id="UP001161390"/>
    </source>
</evidence>
<evidence type="ECO:0000313" key="1">
    <source>
        <dbReference type="EMBL" id="GLQ20076.1"/>
    </source>
</evidence>